<proteinExistence type="predicted"/>
<protein>
    <submittedName>
        <fullName evidence="2">Uncharacterized protein</fullName>
    </submittedName>
</protein>
<evidence type="ECO:0000256" key="1">
    <source>
        <dbReference type="SAM" id="MobiDB-lite"/>
    </source>
</evidence>
<dbReference type="EMBL" id="WBZJ01000001">
    <property type="protein sequence ID" value="KAB3522936.1"/>
    <property type="molecule type" value="Genomic_DNA"/>
</dbReference>
<evidence type="ECO:0000313" key="2">
    <source>
        <dbReference type="EMBL" id="KAB3522936.1"/>
    </source>
</evidence>
<accession>A0ABQ6VII6</accession>
<evidence type="ECO:0000313" key="3">
    <source>
        <dbReference type="Proteomes" id="UP000436181"/>
    </source>
</evidence>
<keyword evidence="3" id="KW-1185">Reference proteome</keyword>
<feature type="compositionally biased region" description="Basic and acidic residues" evidence="1">
    <location>
        <begin position="222"/>
        <end position="232"/>
    </location>
</feature>
<organism evidence="2 3">
    <name type="scientific">Corynebacterium zhongnanshanii</name>
    <dbReference type="NCBI Taxonomy" id="2768834"/>
    <lineage>
        <taxon>Bacteria</taxon>
        <taxon>Bacillati</taxon>
        <taxon>Actinomycetota</taxon>
        <taxon>Actinomycetes</taxon>
        <taxon>Mycobacteriales</taxon>
        <taxon>Corynebacteriaceae</taxon>
        <taxon>Corynebacterium</taxon>
    </lineage>
</organism>
<gene>
    <name evidence="2" type="ORF">F8377_01860</name>
</gene>
<comment type="caution">
    <text evidence="2">The sequence shown here is derived from an EMBL/GenBank/DDBJ whole genome shotgun (WGS) entry which is preliminary data.</text>
</comment>
<reference evidence="2 3" key="1">
    <citation type="submission" date="2019-10" db="EMBL/GenBank/DDBJ databases">
        <title>Corynebacterium sp novel species isolated from the respiratory tract of Marmot.</title>
        <authorList>
            <person name="Zhang G."/>
        </authorList>
    </citation>
    <scope>NUCLEOTIDE SEQUENCE [LARGE SCALE GENOMIC DNA]</scope>
    <source>
        <strain evidence="2 3">336</strain>
    </source>
</reference>
<dbReference type="RefSeq" id="WP_151843778.1">
    <property type="nucleotide sequence ID" value="NZ_WBZJ01000001.1"/>
</dbReference>
<sequence length="419" mass="46933">MAVDKNKRSFGNRIVALEMELTSGTWYTLWAPQWIVRGESWQAFLGDDDHIYAFESPAQLLGYLNAGGRNDLAEHAKWKDFSRKLVENLSPEKFTTVSLVELPRELAKRPGYDSTLKVTQGFDLLASFGNVLGISSINNWFHSFSILHNTRRGAEHYASSNGLEEWTGVGRTVLDRWKSMTAEVVPFLTTPEVSEEAVQEAQAQLDQVQADREAKAAAAAEKANKDKEKQAEATDPYDSTLWALSGIDPIRVSLNGQYVYTLRTYVGNRPVFLGHNGEIFTFPNSRSLVRWIIDAPQHDLEELATWGDLVTAANAGELEIKVHDTNQYAFTGLRQDIGKNVDEVDTDQLSRAYELLADAADWAQDDGVNKVLLAYPRLQNYLAYMLGSPSSTTPSAPFDEEAKGWQALEEGLIRRFSKF</sequence>
<dbReference type="Proteomes" id="UP000436181">
    <property type="component" value="Unassembled WGS sequence"/>
</dbReference>
<name>A0ABQ6VII6_9CORY</name>
<feature type="region of interest" description="Disordered" evidence="1">
    <location>
        <begin position="212"/>
        <end position="234"/>
    </location>
</feature>